<name>A0AAV8Y886_9CUCU</name>
<dbReference type="AlphaFoldDB" id="A0AAV8Y886"/>
<accession>A0AAV8Y886</accession>
<organism evidence="1 2">
    <name type="scientific">Rhamnusium bicolor</name>
    <dbReference type="NCBI Taxonomy" id="1586634"/>
    <lineage>
        <taxon>Eukaryota</taxon>
        <taxon>Metazoa</taxon>
        <taxon>Ecdysozoa</taxon>
        <taxon>Arthropoda</taxon>
        <taxon>Hexapoda</taxon>
        <taxon>Insecta</taxon>
        <taxon>Pterygota</taxon>
        <taxon>Neoptera</taxon>
        <taxon>Endopterygota</taxon>
        <taxon>Coleoptera</taxon>
        <taxon>Polyphaga</taxon>
        <taxon>Cucujiformia</taxon>
        <taxon>Chrysomeloidea</taxon>
        <taxon>Cerambycidae</taxon>
        <taxon>Lepturinae</taxon>
        <taxon>Rhagiini</taxon>
        <taxon>Rhamnusium</taxon>
    </lineage>
</organism>
<sequence length="61" mass="7311">MKNFVAKTVEYREKNNFSRPDFMQLLIELKNSSKETTNPFTMEQLVSANVRESLLIDQWWN</sequence>
<dbReference type="Proteomes" id="UP001162156">
    <property type="component" value="Unassembled WGS sequence"/>
</dbReference>
<protein>
    <submittedName>
        <fullName evidence="1">Uncharacterized protein</fullName>
    </submittedName>
</protein>
<evidence type="ECO:0000313" key="1">
    <source>
        <dbReference type="EMBL" id="KAJ8947689.1"/>
    </source>
</evidence>
<evidence type="ECO:0000313" key="2">
    <source>
        <dbReference type="Proteomes" id="UP001162156"/>
    </source>
</evidence>
<keyword evidence="2" id="KW-1185">Reference proteome</keyword>
<proteinExistence type="predicted"/>
<dbReference type="EMBL" id="JANEYF010002357">
    <property type="protein sequence ID" value="KAJ8947689.1"/>
    <property type="molecule type" value="Genomic_DNA"/>
</dbReference>
<comment type="caution">
    <text evidence="1">The sequence shown here is derived from an EMBL/GenBank/DDBJ whole genome shotgun (WGS) entry which is preliminary data.</text>
</comment>
<reference evidence="1" key="1">
    <citation type="journal article" date="2023" name="Insect Mol. Biol.">
        <title>Genome sequencing provides insights into the evolution of gene families encoding plant cell wall-degrading enzymes in longhorned beetles.</title>
        <authorList>
            <person name="Shin N.R."/>
            <person name="Okamura Y."/>
            <person name="Kirsch R."/>
            <person name="Pauchet Y."/>
        </authorList>
    </citation>
    <scope>NUCLEOTIDE SEQUENCE</scope>
    <source>
        <strain evidence="1">RBIC_L_NR</strain>
    </source>
</reference>
<gene>
    <name evidence="1" type="ORF">NQ314_008559</name>
</gene>